<dbReference type="WBParaSite" id="BTMF_0000532101-mRNA-1">
    <property type="protein sequence ID" value="BTMF_0000532101-mRNA-1"/>
    <property type="gene ID" value="BTMF_0000532101"/>
</dbReference>
<evidence type="ECO:0000313" key="3">
    <source>
        <dbReference type="WBParaSite" id="BTMF_0000532101-mRNA-1"/>
    </source>
</evidence>
<dbReference type="GO" id="GO:0097352">
    <property type="term" value="P:autophagosome maturation"/>
    <property type="evidence" value="ECO:0007669"/>
    <property type="project" value="TreeGrafter"/>
</dbReference>
<dbReference type="InterPro" id="IPR051436">
    <property type="entry name" value="Autophagy-related_EPG5"/>
</dbReference>
<dbReference type="STRING" id="42155.A0A0R3QG22"/>
<organism evidence="3">
    <name type="scientific">Brugia timori</name>
    <dbReference type="NCBI Taxonomy" id="42155"/>
    <lineage>
        <taxon>Eukaryota</taxon>
        <taxon>Metazoa</taxon>
        <taxon>Ecdysozoa</taxon>
        <taxon>Nematoda</taxon>
        <taxon>Chromadorea</taxon>
        <taxon>Rhabditida</taxon>
        <taxon>Spirurina</taxon>
        <taxon>Spiruromorpha</taxon>
        <taxon>Filarioidea</taxon>
        <taxon>Onchocercidae</taxon>
        <taxon>Brugia</taxon>
    </lineage>
</organism>
<dbReference type="PANTHER" id="PTHR31139:SF4">
    <property type="entry name" value="ECTOPIC P GRANULES PROTEIN 5 HOMOLOG"/>
    <property type="match status" value="1"/>
</dbReference>
<sequence>MDEFNRYEIKFQYHINADFSQIQLSAWIQLLCCKRPTQWNTDKSTLHLLGILIRNAFVRDQTELLGIPELLKVNYAVLLQQWKDGSKSMLSWFTSDDSVPSLIDSSNLDVSPWASFALLLAEQRSHEAFYEILYQAMSKHPKNSLEQSVKVYNSWIIE</sequence>
<proteinExistence type="predicted"/>
<reference evidence="3" key="1">
    <citation type="submission" date="2017-02" db="UniProtKB">
        <authorList>
            <consortium name="WormBaseParasite"/>
        </authorList>
    </citation>
    <scope>IDENTIFICATION</scope>
</reference>
<dbReference type="EMBL" id="UZAG01004619">
    <property type="protein sequence ID" value="VDO17059.1"/>
    <property type="molecule type" value="Genomic_DNA"/>
</dbReference>
<dbReference type="GO" id="GO:0005737">
    <property type="term" value="C:cytoplasm"/>
    <property type="evidence" value="ECO:0007669"/>
    <property type="project" value="TreeGrafter"/>
</dbReference>
<name>A0A0R3QG22_9BILA</name>
<evidence type="ECO:0000313" key="1">
    <source>
        <dbReference type="EMBL" id="VDO17059.1"/>
    </source>
</evidence>
<accession>A0A0R3QG22</accession>
<dbReference type="PANTHER" id="PTHR31139">
    <property type="entry name" value="ECTOPIC P GRANULES PROTEIN 5 HOMOLOG"/>
    <property type="match status" value="1"/>
</dbReference>
<reference evidence="1 2" key="2">
    <citation type="submission" date="2018-11" db="EMBL/GenBank/DDBJ databases">
        <authorList>
            <consortium name="Pathogen Informatics"/>
        </authorList>
    </citation>
    <scope>NUCLEOTIDE SEQUENCE [LARGE SCALE GENOMIC DNA]</scope>
</reference>
<gene>
    <name evidence="1" type="ORF">BTMF_LOCUS4607</name>
</gene>
<dbReference type="Proteomes" id="UP000280834">
    <property type="component" value="Unassembled WGS sequence"/>
</dbReference>
<protein>
    <submittedName>
        <fullName evidence="3">FAT domain-containing protein</fullName>
    </submittedName>
</protein>
<keyword evidence="2" id="KW-1185">Reference proteome</keyword>
<evidence type="ECO:0000313" key="2">
    <source>
        <dbReference type="Proteomes" id="UP000280834"/>
    </source>
</evidence>
<dbReference type="AlphaFoldDB" id="A0A0R3QG22"/>